<dbReference type="AlphaFoldDB" id="A0AAV9JS20"/>
<dbReference type="PROSITE" id="PS50096">
    <property type="entry name" value="IQ"/>
    <property type="match status" value="1"/>
</dbReference>
<proteinExistence type="predicted"/>
<feature type="transmembrane region" description="Helical" evidence="2">
    <location>
        <begin position="257"/>
        <end position="274"/>
    </location>
</feature>
<dbReference type="Proteomes" id="UP001324427">
    <property type="component" value="Unassembled WGS sequence"/>
</dbReference>
<feature type="compositionally biased region" description="Basic and acidic residues" evidence="1">
    <location>
        <begin position="128"/>
        <end position="156"/>
    </location>
</feature>
<comment type="caution">
    <text evidence="3">The sequence shown here is derived from an EMBL/GenBank/DDBJ whole genome shotgun (WGS) entry which is preliminary data.</text>
</comment>
<keyword evidence="2" id="KW-0812">Transmembrane</keyword>
<gene>
    <name evidence="3" type="ORF">LTR36_010155</name>
</gene>
<keyword evidence="4" id="KW-1185">Reference proteome</keyword>
<name>A0AAV9JS20_9PEZI</name>
<evidence type="ECO:0000313" key="4">
    <source>
        <dbReference type="Proteomes" id="UP001324427"/>
    </source>
</evidence>
<feature type="region of interest" description="Disordered" evidence="1">
    <location>
        <begin position="128"/>
        <end position="215"/>
    </location>
</feature>
<accession>A0AAV9JS20</accession>
<feature type="compositionally biased region" description="Low complexity" evidence="1">
    <location>
        <begin position="197"/>
        <end position="207"/>
    </location>
</feature>
<dbReference type="EMBL" id="JAVFHQ010000008">
    <property type="protein sequence ID" value="KAK4548285.1"/>
    <property type="molecule type" value="Genomic_DNA"/>
</dbReference>
<keyword evidence="2" id="KW-0472">Membrane</keyword>
<evidence type="ECO:0000256" key="2">
    <source>
        <dbReference type="SAM" id="Phobius"/>
    </source>
</evidence>
<organism evidence="3 4">
    <name type="scientific">Oleoguttula mirabilis</name>
    <dbReference type="NCBI Taxonomy" id="1507867"/>
    <lineage>
        <taxon>Eukaryota</taxon>
        <taxon>Fungi</taxon>
        <taxon>Dikarya</taxon>
        <taxon>Ascomycota</taxon>
        <taxon>Pezizomycotina</taxon>
        <taxon>Dothideomycetes</taxon>
        <taxon>Dothideomycetidae</taxon>
        <taxon>Mycosphaerellales</taxon>
        <taxon>Teratosphaeriaceae</taxon>
        <taxon>Oleoguttula</taxon>
    </lineage>
</organism>
<evidence type="ECO:0000313" key="3">
    <source>
        <dbReference type="EMBL" id="KAK4548285.1"/>
    </source>
</evidence>
<sequence>MAASQTIATTVTLWEPMSVFAFRPFSVRDDITCMGTVIKIPHHKCNKPIHETIRDEAVTLLAGMARQPPDVYIDSPELGDLAILLLCRHKDPLKSHNTRGGTNFRNAVSTFNRKLRGYCARRDRDECVREREAREREATKKARDAMEKERQAENERKRRRVAAAKEEHEALEEEEVRQRMEASNSENEAWPAPSTSPALVATQQATTPAPPATTPDDTLLILIVHARNTVVAARAIGPCTSHTTKSSARKWSTCAKTGFTVAFVLCALIVIFCWPKGTQAAWRQSVPRYGWLQREAVV</sequence>
<keyword evidence="2" id="KW-1133">Transmembrane helix</keyword>
<evidence type="ECO:0000256" key="1">
    <source>
        <dbReference type="SAM" id="MobiDB-lite"/>
    </source>
</evidence>
<protein>
    <submittedName>
        <fullName evidence="3">Uncharacterized protein</fullName>
    </submittedName>
</protein>
<reference evidence="3 4" key="1">
    <citation type="submission" date="2021-11" db="EMBL/GenBank/DDBJ databases">
        <title>Black yeast isolated from Biological Soil Crust.</title>
        <authorList>
            <person name="Kurbessoian T."/>
        </authorList>
    </citation>
    <scope>NUCLEOTIDE SEQUENCE [LARGE SCALE GENOMIC DNA]</scope>
    <source>
        <strain evidence="3 4">CCFEE 5522</strain>
    </source>
</reference>